<organism evidence="2 3">
    <name type="scientific">Methanorbis rubei</name>
    <dbReference type="NCBI Taxonomy" id="3028300"/>
    <lineage>
        <taxon>Archaea</taxon>
        <taxon>Methanobacteriati</taxon>
        <taxon>Methanobacteriota</taxon>
        <taxon>Stenosarchaea group</taxon>
        <taxon>Methanomicrobia</taxon>
        <taxon>Methanomicrobiales</taxon>
        <taxon>Methanocorpusculaceae</taxon>
        <taxon>Methanorbis</taxon>
    </lineage>
</organism>
<dbReference type="Pfam" id="PF08308">
    <property type="entry name" value="PEGA"/>
    <property type="match status" value="2"/>
</dbReference>
<proteinExistence type="predicted"/>
<protein>
    <recommendedName>
        <fullName evidence="1">PEGA domain-containing protein</fullName>
    </recommendedName>
</protein>
<name>A0AAE4SDW3_9EURY</name>
<feature type="domain" description="PEGA" evidence="1">
    <location>
        <begin position="31"/>
        <end position="97"/>
    </location>
</feature>
<evidence type="ECO:0000259" key="1">
    <source>
        <dbReference type="Pfam" id="PF08308"/>
    </source>
</evidence>
<accession>A0AAE4SDW3</accession>
<evidence type="ECO:0000313" key="3">
    <source>
        <dbReference type="Proteomes" id="UP001283212"/>
    </source>
</evidence>
<dbReference type="RefSeq" id="WP_338096483.1">
    <property type="nucleotide sequence ID" value="NZ_JAWDKB010000005.1"/>
</dbReference>
<dbReference type="Proteomes" id="UP001283212">
    <property type="component" value="Unassembled WGS sequence"/>
</dbReference>
<evidence type="ECO:0000313" key="2">
    <source>
        <dbReference type="EMBL" id="MDV0443975.1"/>
    </source>
</evidence>
<feature type="domain" description="PEGA" evidence="1">
    <location>
        <begin position="109"/>
        <end position="169"/>
    </location>
</feature>
<gene>
    <name evidence="2" type="ORF">McpCs1_13630</name>
</gene>
<dbReference type="EMBL" id="JAWDKB010000005">
    <property type="protein sequence ID" value="MDV0443975.1"/>
    <property type="molecule type" value="Genomic_DNA"/>
</dbReference>
<keyword evidence="3" id="KW-1185">Reference proteome</keyword>
<sequence length="224" mass="23448">MRKQIFVMVICLCILTAVGTAAVAAMESNEGRLTINSEPNGADVWVSGNFAGYAPVSVIVPGDAMINLRVEIPGNTYDVWRGSAYVPAGQDVSMTVPVSKKTEHSKEFGIVVVSSGVEDAEVYMDNSYYGTISGGSLSMDNTKLGLHYVQVKKNGYEDYATMVDVKPKNLATANVVADLKLTSSAVVTSATTGSTVPVAPTKAPVCVLLPALALLGAAAAVVRR</sequence>
<reference evidence="2 3" key="1">
    <citation type="submission" date="2023-06" db="EMBL/GenBank/DDBJ databases">
        <title>Genome sequence of Methancorpusculaceae sp. Cs1.</title>
        <authorList>
            <person name="Protasov E."/>
            <person name="Platt K."/>
            <person name="Poehlein A."/>
            <person name="Daniel R."/>
            <person name="Brune A."/>
        </authorList>
    </citation>
    <scope>NUCLEOTIDE SEQUENCE [LARGE SCALE GENOMIC DNA]</scope>
    <source>
        <strain evidence="2 3">Cs1</strain>
    </source>
</reference>
<dbReference type="AlphaFoldDB" id="A0AAE4SDW3"/>
<dbReference type="InterPro" id="IPR013229">
    <property type="entry name" value="PEGA"/>
</dbReference>
<comment type="caution">
    <text evidence="2">The sequence shown here is derived from an EMBL/GenBank/DDBJ whole genome shotgun (WGS) entry which is preliminary data.</text>
</comment>